<dbReference type="InterPro" id="IPR005134">
    <property type="entry name" value="UPF0114"/>
</dbReference>
<evidence type="ECO:0000313" key="3">
    <source>
        <dbReference type="Proteomes" id="UP000252669"/>
    </source>
</evidence>
<dbReference type="Proteomes" id="UP000252669">
    <property type="component" value="Unassembled WGS sequence"/>
</dbReference>
<dbReference type="OrthoDB" id="553933at2"/>
<sequence>MKKIVENGLWKSRFIVILAVIFSFMGSVILFFVASFDVFSVAKFVLSTLLTGEHPEHFHEDIVAGVIAAIDLYLIAVVLLIFSFGIYELFISKIEAACTQDDCSSVLNISSLDQLKDKIAKVIIMVLVVNYFERVLHTDYKTPLELLYFALAIVALSIGLYFTGKVGKK</sequence>
<dbReference type="PANTHER" id="PTHR31721">
    <property type="entry name" value="OS06G0710300 PROTEIN"/>
    <property type="match status" value="1"/>
</dbReference>
<gene>
    <name evidence="2" type="ORF">CRU91_02790</name>
</gene>
<evidence type="ECO:0000256" key="1">
    <source>
        <dbReference type="SAM" id="Phobius"/>
    </source>
</evidence>
<feature type="transmembrane region" description="Helical" evidence="1">
    <location>
        <begin position="146"/>
        <end position="164"/>
    </location>
</feature>
<keyword evidence="1" id="KW-1133">Transmembrane helix</keyword>
<keyword evidence="1" id="KW-0472">Membrane</keyword>
<proteinExistence type="predicted"/>
<name>A0A366MUE1_9BACT</name>
<dbReference type="PIRSF" id="PIRSF026509">
    <property type="entry name" value="UCP026509"/>
    <property type="match status" value="1"/>
</dbReference>
<dbReference type="AlphaFoldDB" id="A0A366MUE1"/>
<dbReference type="PANTHER" id="PTHR31721:SF4">
    <property type="entry name" value="OS06G0710300 PROTEIN"/>
    <property type="match status" value="1"/>
</dbReference>
<reference evidence="2 3" key="1">
    <citation type="submission" date="2017-10" db="EMBL/GenBank/DDBJ databases">
        <title>Genomics of the genus Arcobacter.</title>
        <authorList>
            <person name="Perez-Cataluna A."/>
            <person name="Figueras M.J."/>
        </authorList>
    </citation>
    <scope>NUCLEOTIDE SEQUENCE [LARGE SCALE GENOMIC DNA]</scope>
    <source>
        <strain evidence="2 3">CECT 9230</strain>
    </source>
</reference>
<accession>A0A366MUE1</accession>
<keyword evidence="3" id="KW-1185">Reference proteome</keyword>
<organism evidence="2 3">
    <name type="scientific">Aliarcobacter vitoriensis</name>
    <dbReference type="NCBI Taxonomy" id="2011099"/>
    <lineage>
        <taxon>Bacteria</taxon>
        <taxon>Pseudomonadati</taxon>
        <taxon>Campylobacterota</taxon>
        <taxon>Epsilonproteobacteria</taxon>
        <taxon>Campylobacterales</taxon>
        <taxon>Arcobacteraceae</taxon>
        <taxon>Aliarcobacter</taxon>
    </lineage>
</organism>
<keyword evidence="1" id="KW-0812">Transmembrane</keyword>
<feature type="transmembrane region" description="Helical" evidence="1">
    <location>
        <begin position="12"/>
        <end position="42"/>
    </location>
</feature>
<comment type="caution">
    <text evidence="2">The sequence shown here is derived from an EMBL/GenBank/DDBJ whole genome shotgun (WGS) entry which is preliminary data.</text>
</comment>
<dbReference type="EMBL" id="PDKB01000003">
    <property type="protein sequence ID" value="RBQ29876.1"/>
    <property type="molecule type" value="Genomic_DNA"/>
</dbReference>
<protein>
    <submittedName>
        <fullName evidence="2">Uncharacterized protein</fullName>
    </submittedName>
</protein>
<dbReference type="Pfam" id="PF03350">
    <property type="entry name" value="UPF0114"/>
    <property type="match status" value="1"/>
</dbReference>
<feature type="transmembrane region" description="Helical" evidence="1">
    <location>
        <begin position="62"/>
        <end position="87"/>
    </location>
</feature>
<evidence type="ECO:0000313" key="2">
    <source>
        <dbReference type="EMBL" id="RBQ29876.1"/>
    </source>
</evidence>